<evidence type="ECO:0000256" key="3">
    <source>
        <dbReference type="SAM" id="MobiDB-lite"/>
    </source>
</evidence>
<dbReference type="InterPro" id="IPR042099">
    <property type="entry name" value="ANL_N_sf"/>
</dbReference>
<sequence length="828" mass="92322">MIFTSQHPRLDIPTDIPIWEWLFDSEYSPLRNSKPEELGSFVNAITKEEIRYDALKELTTYVSTSLVVDYGLQPGDTVALFSPNTIWYPVAMLATVRAGGIISGASPAYNVEEMTSALKTARAKFLMTVPSSMDVAIPAAKNAGIPAEHIFLLEGSKGEYTSVQQLVNKGKSLGAAQQAMPWKLPSGKTNKDICGFLSFSSGTTGLPKAVMIAHHNVIAQCMQIIQLTQEDTKKSLAVLPLFHITGLVHQMHLPIIRNSTVYMLPSFTMESMLKTIVEYKISEILSVPPIIIRLLQDPTAAKYDLSHVQRFSSGAAPISGEILQKLQERYPWTGFKQGYGMTESCSCITAHPPEKQSYEYAQRGGMIVANTEVKVIDVSTGKEVGYGEEGEILARGPQIVMGYLGNEKATRETFDEEGWLHTGDVGFMDREGFINITDRIKEMIKVKGIAVSPAEIEDLLLGHPAVEDVGVTYVPDDYAGEKPKAYVMLKSDVRPRLNTEDGVLAIGRELIEYVKAKKVRHKWLIEVEFLDEVPKSASGKILRRVMRDREKSRSNNDGERTAGDRRLVTKKKKTTMDCDAHVTERRVLFDGVGPWAGNWKATNSRVVDGISYASLDHYEHMQQTEFNGWLDRQRIDCAAWAAIHTMGHYNVWDIGDYDAIEIMLGKSDGKIYTIVVEDDRPYGFEETFWAKNEKGLATPTRRFIRFDRLQPQCKDGKPVDPLKLDDIRGFGVWIKNTDETQEGAFSLNIHSISVVKLPCSCPSSPGPYSALERQDGMKDKVKVAIDTVRDQMKVSNTQAQEKLKDALDGMKDSMKGSLAQAVVRMAKK</sequence>
<dbReference type="Pfam" id="PF13193">
    <property type="entry name" value="AMP-binding_C"/>
    <property type="match status" value="1"/>
</dbReference>
<comment type="caution">
    <text evidence="7">The sequence shown here is derived from an EMBL/GenBank/DDBJ whole genome shotgun (WGS) entry which is preliminary data.</text>
</comment>
<evidence type="ECO:0000256" key="1">
    <source>
        <dbReference type="ARBA" id="ARBA00004924"/>
    </source>
</evidence>
<dbReference type="EMBL" id="JOMC01000026">
    <property type="protein sequence ID" value="KIA75897.1"/>
    <property type="molecule type" value="Genomic_DNA"/>
</dbReference>
<dbReference type="FunFam" id="3.40.50.12780:FF:000003">
    <property type="entry name" value="Long-chain-fatty-acid--CoA ligase FadD"/>
    <property type="match status" value="1"/>
</dbReference>
<feature type="domain" description="AMP-dependent synthetase/ligase" evidence="4">
    <location>
        <begin position="48"/>
        <end position="404"/>
    </location>
</feature>
<evidence type="ECO:0000259" key="6">
    <source>
        <dbReference type="Pfam" id="PF13193"/>
    </source>
</evidence>
<protein>
    <recommendedName>
        <fullName evidence="9">Acetyl-CoA synthetase-like protein</fullName>
    </recommendedName>
</protein>
<comment type="similarity">
    <text evidence="2">Belongs to the ATP-dependent AMP-binding enzyme family.</text>
</comment>
<comment type="pathway">
    <text evidence="1">Siderophore biosynthesis.</text>
</comment>
<feature type="domain" description="NADH:ubiquinone oxidoreductase intermediate-associated protein 30" evidence="5">
    <location>
        <begin position="598"/>
        <end position="749"/>
    </location>
</feature>
<name>A0A0C1E2X8_ASPUT</name>
<dbReference type="InterPro" id="IPR000873">
    <property type="entry name" value="AMP-dep_synth/lig_dom"/>
</dbReference>
<dbReference type="CDD" id="cd05911">
    <property type="entry name" value="Firefly_Luc_like"/>
    <property type="match status" value="1"/>
</dbReference>
<accession>A0A0C1E2X8</accession>
<dbReference type="Gene3D" id="3.40.50.12780">
    <property type="entry name" value="N-terminal domain of ligase-like"/>
    <property type="match status" value="1"/>
</dbReference>
<proteinExistence type="inferred from homology"/>
<dbReference type="PANTHER" id="PTHR24096:SF422">
    <property type="entry name" value="BCDNA.GH02901"/>
    <property type="match status" value="1"/>
</dbReference>
<evidence type="ECO:0008006" key="9">
    <source>
        <dbReference type="Google" id="ProtNLM"/>
    </source>
</evidence>
<dbReference type="AlphaFoldDB" id="A0A0C1E2X8"/>
<dbReference type="GO" id="GO:0016405">
    <property type="term" value="F:CoA-ligase activity"/>
    <property type="evidence" value="ECO:0007669"/>
    <property type="project" value="TreeGrafter"/>
</dbReference>
<dbReference type="PANTHER" id="PTHR24096">
    <property type="entry name" value="LONG-CHAIN-FATTY-ACID--COA LIGASE"/>
    <property type="match status" value="1"/>
</dbReference>
<evidence type="ECO:0000259" key="5">
    <source>
        <dbReference type="Pfam" id="PF08547"/>
    </source>
</evidence>
<dbReference type="SUPFAM" id="SSF56801">
    <property type="entry name" value="Acetyl-CoA synthetase-like"/>
    <property type="match status" value="1"/>
</dbReference>
<dbReference type="Pfam" id="PF08547">
    <property type="entry name" value="CIA30"/>
    <property type="match status" value="1"/>
</dbReference>
<feature type="region of interest" description="Disordered" evidence="3">
    <location>
        <begin position="544"/>
        <end position="565"/>
    </location>
</feature>
<feature type="domain" description="AMP-binding enzyme C-terminal" evidence="6">
    <location>
        <begin position="455"/>
        <end position="540"/>
    </location>
</feature>
<dbReference type="InterPro" id="IPR025110">
    <property type="entry name" value="AMP-bd_C"/>
</dbReference>
<keyword evidence="8" id="KW-1185">Reference proteome</keyword>
<dbReference type="Pfam" id="PF00501">
    <property type="entry name" value="AMP-binding"/>
    <property type="match status" value="1"/>
</dbReference>
<organism evidence="7 8">
    <name type="scientific">Aspergillus ustus</name>
    <dbReference type="NCBI Taxonomy" id="40382"/>
    <lineage>
        <taxon>Eukaryota</taxon>
        <taxon>Fungi</taxon>
        <taxon>Dikarya</taxon>
        <taxon>Ascomycota</taxon>
        <taxon>Pezizomycotina</taxon>
        <taxon>Eurotiomycetes</taxon>
        <taxon>Eurotiomycetidae</taxon>
        <taxon>Eurotiales</taxon>
        <taxon>Aspergillaceae</taxon>
        <taxon>Aspergillus</taxon>
        <taxon>Aspergillus subgen. Nidulantes</taxon>
    </lineage>
</organism>
<feature type="compositionally biased region" description="Basic and acidic residues" evidence="3">
    <location>
        <begin position="545"/>
        <end position="565"/>
    </location>
</feature>
<evidence type="ECO:0000313" key="7">
    <source>
        <dbReference type="EMBL" id="KIA75897.1"/>
    </source>
</evidence>
<dbReference type="Gene3D" id="3.30.300.30">
    <property type="match status" value="1"/>
</dbReference>
<gene>
    <name evidence="7" type="ORF">HK57_00302</name>
</gene>
<evidence type="ECO:0000259" key="4">
    <source>
        <dbReference type="Pfam" id="PF00501"/>
    </source>
</evidence>
<dbReference type="InterPro" id="IPR013857">
    <property type="entry name" value="NADH-UbQ_OxRdtase-assoc_prot30"/>
</dbReference>
<reference evidence="7 8" key="1">
    <citation type="submission" date="2014-11" db="EMBL/GenBank/DDBJ databases">
        <title>Genomics derived discovery of secondary metabolites biosynthetic gene clusters in Aspergillus ustus.</title>
        <authorList>
            <person name="Pi B."/>
            <person name="Dai F."/>
            <person name="Song X."/>
            <person name="Zhu C."/>
            <person name="Li H."/>
            <person name="Yu D."/>
        </authorList>
    </citation>
    <scope>NUCLEOTIDE SEQUENCE [LARGE SCALE GENOMIC DNA]</scope>
    <source>
        <strain evidence="7 8">3.3904</strain>
    </source>
</reference>
<dbReference type="PROSITE" id="PS00455">
    <property type="entry name" value="AMP_BINDING"/>
    <property type="match status" value="1"/>
</dbReference>
<evidence type="ECO:0000313" key="8">
    <source>
        <dbReference type="Proteomes" id="UP000053475"/>
    </source>
</evidence>
<dbReference type="InterPro" id="IPR045851">
    <property type="entry name" value="AMP-bd_C_sf"/>
</dbReference>
<dbReference type="InterPro" id="IPR020845">
    <property type="entry name" value="AMP-binding_CS"/>
</dbReference>
<evidence type="ECO:0000256" key="2">
    <source>
        <dbReference type="ARBA" id="ARBA00006432"/>
    </source>
</evidence>
<dbReference type="Proteomes" id="UP000053475">
    <property type="component" value="Unassembled WGS sequence"/>
</dbReference>